<sequence>MATLTFGYFLLRRPDDPTGPPVNLIAEADSTGPTQAVIWDRSTDAWTFRPDVAAAILWANPERHAIEQVDRTTAERQTAHFTTVPLPSEAELTEICHRAT</sequence>
<dbReference type="Proteomes" id="UP000248924">
    <property type="component" value="Unassembled WGS sequence"/>
</dbReference>
<reference evidence="1 2" key="1">
    <citation type="submission" date="2018-01" db="EMBL/GenBank/DDBJ databases">
        <title>Draft genome sequence of Jishengella sp. NA12.</title>
        <authorList>
            <person name="Sahin N."/>
            <person name="Ay H."/>
            <person name="Saygin H."/>
        </authorList>
    </citation>
    <scope>NUCLEOTIDE SEQUENCE [LARGE SCALE GENOMIC DNA]</scope>
    <source>
        <strain evidence="1 2">NA12</strain>
    </source>
</reference>
<accession>A0A2W2ED01</accession>
<gene>
    <name evidence="1" type="ORF">C1I95_09635</name>
</gene>
<dbReference type="EMBL" id="POTY01000042">
    <property type="protein sequence ID" value="PZG20401.1"/>
    <property type="molecule type" value="Genomic_DNA"/>
</dbReference>
<dbReference type="AlphaFoldDB" id="A0A2W2ED01"/>
<keyword evidence="2" id="KW-1185">Reference proteome</keyword>
<organism evidence="1 2">
    <name type="scientific">Micromonospora craterilacus</name>
    <dbReference type="NCBI Taxonomy" id="1655439"/>
    <lineage>
        <taxon>Bacteria</taxon>
        <taxon>Bacillati</taxon>
        <taxon>Actinomycetota</taxon>
        <taxon>Actinomycetes</taxon>
        <taxon>Micromonosporales</taxon>
        <taxon>Micromonosporaceae</taxon>
        <taxon>Micromonospora</taxon>
    </lineage>
</organism>
<evidence type="ECO:0000313" key="1">
    <source>
        <dbReference type="EMBL" id="PZG20401.1"/>
    </source>
</evidence>
<evidence type="ECO:0000313" key="2">
    <source>
        <dbReference type="Proteomes" id="UP000248924"/>
    </source>
</evidence>
<protein>
    <submittedName>
        <fullName evidence="1">Uncharacterized protein</fullName>
    </submittedName>
</protein>
<name>A0A2W2ED01_9ACTN</name>
<proteinExistence type="predicted"/>
<comment type="caution">
    <text evidence="1">The sequence shown here is derived from an EMBL/GenBank/DDBJ whole genome shotgun (WGS) entry which is preliminary data.</text>
</comment>